<organism evidence="1 2">
    <name type="scientific">Cryptotermes secundus</name>
    <dbReference type="NCBI Taxonomy" id="105785"/>
    <lineage>
        <taxon>Eukaryota</taxon>
        <taxon>Metazoa</taxon>
        <taxon>Ecdysozoa</taxon>
        <taxon>Arthropoda</taxon>
        <taxon>Hexapoda</taxon>
        <taxon>Insecta</taxon>
        <taxon>Pterygota</taxon>
        <taxon>Neoptera</taxon>
        <taxon>Polyneoptera</taxon>
        <taxon>Dictyoptera</taxon>
        <taxon>Blattodea</taxon>
        <taxon>Blattoidea</taxon>
        <taxon>Termitoidae</taxon>
        <taxon>Kalotermitidae</taxon>
        <taxon>Cryptotermitinae</taxon>
        <taxon>Cryptotermes</taxon>
    </lineage>
</organism>
<dbReference type="Proteomes" id="UP000235965">
    <property type="component" value="Unassembled WGS sequence"/>
</dbReference>
<proteinExistence type="predicted"/>
<keyword evidence="2" id="KW-1185">Reference proteome</keyword>
<dbReference type="EMBL" id="NEVH01020852">
    <property type="protein sequence ID" value="PNF21194.1"/>
    <property type="molecule type" value="Genomic_DNA"/>
</dbReference>
<reference evidence="1 2" key="1">
    <citation type="submission" date="2017-12" db="EMBL/GenBank/DDBJ databases">
        <title>Hemimetabolous genomes reveal molecular basis of termite eusociality.</title>
        <authorList>
            <person name="Harrison M.C."/>
            <person name="Jongepier E."/>
            <person name="Robertson H.M."/>
            <person name="Arning N."/>
            <person name="Bitard-Feildel T."/>
            <person name="Chao H."/>
            <person name="Childers C.P."/>
            <person name="Dinh H."/>
            <person name="Doddapaneni H."/>
            <person name="Dugan S."/>
            <person name="Gowin J."/>
            <person name="Greiner C."/>
            <person name="Han Y."/>
            <person name="Hu H."/>
            <person name="Hughes D.S.T."/>
            <person name="Huylmans A.-K."/>
            <person name="Kemena C."/>
            <person name="Kremer L.P.M."/>
            <person name="Lee S.L."/>
            <person name="Lopez-Ezquerra A."/>
            <person name="Mallet L."/>
            <person name="Monroy-Kuhn J.M."/>
            <person name="Moser A."/>
            <person name="Murali S.C."/>
            <person name="Muzny D.M."/>
            <person name="Otani S."/>
            <person name="Piulachs M.-D."/>
            <person name="Poelchau M."/>
            <person name="Qu J."/>
            <person name="Schaub F."/>
            <person name="Wada-Katsumata A."/>
            <person name="Worley K.C."/>
            <person name="Xie Q."/>
            <person name="Ylla G."/>
            <person name="Poulsen M."/>
            <person name="Gibbs R.A."/>
            <person name="Schal C."/>
            <person name="Richards S."/>
            <person name="Belles X."/>
            <person name="Korb J."/>
            <person name="Bornberg-Bauer E."/>
        </authorList>
    </citation>
    <scope>NUCLEOTIDE SEQUENCE [LARGE SCALE GENOMIC DNA]</scope>
    <source>
        <tissue evidence="1">Whole body</tissue>
    </source>
</reference>
<dbReference type="InParanoid" id="A0A2J7PY02"/>
<comment type="caution">
    <text evidence="1">The sequence shown here is derived from an EMBL/GenBank/DDBJ whole genome shotgun (WGS) entry which is preliminary data.</text>
</comment>
<name>A0A2J7PY02_9NEOP</name>
<evidence type="ECO:0000313" key="2">
    <source>
        <dbReference type="Proteomes" id="UP000235965"/>
    </source>
</evidence>
<protein>
    <submittedName>
        <fullName evidence="1">Uncharacterized protein</fullName>
    </submittedName>
</protein>
<evidence type="ECO:0000313" key="1">
    <source>
        <dbReference type="EMBL" id="PNF21194.1"/>
    </source>
</evidence>
<accession>A0A2J7PY02</accession>
<dbReference type="AlphaFoldDB" id="A0A2J7PY02"/>
<sequence>MWNVSVQKLAGPEKGSLFRCECAGRICSFVVDQVFTAIQLVCPAGDVVLRALVGTAAYGVGWRVAAAALAAWSQSEVAGELRQLH</sequence>
<gene>
    <name evidence="1" type="ORF">B7P43_G05109</name>
</gene>